<dbReference type="AlphaFoldDB" id="A9U4M1"/>
<feature type="region of interest" description="Disordered" evidence="1">
    <location>
        <begin position="1"/>
        <end position="59"/>
    </location>
</feature>
<protein>
    <submittedName>
        <fullName evidence="2">Predicted protein</fullName>
    </submittedName>
</protein>
<accession>A9U4M1</accession>
<evidence type="ECO:0000256" key="1">
    <source>
        <dbReference type="SAM" id="MobiDB-lite"/>
    </source>
</evidence>
<proteinExistence type="predicted"/>
<sequence>MEEKKQGNFDDIREGNSSKRQTRGNKAREAVSQELPIKDTSALLEEKTKEPKDKANNTRGKLYGACPDVKIRIGDVAIEQHFFVQDTMSYPLILAQPYIMAIRMETKVFNDDSAYARIRSEDERKAKFFLIVPPNHERNRDRLREKPLPRIVEGFKDFGEVRL</sequence>
<reference evidence="2" key="1">
    <citation type="journal article" date="2008" name="Science">
        <title>The Physcomitrella genome reveals evolutionary insights into the conquest of land by plants.</title>
        <authorList>
            <person name="Rensing S."/>
            <person name="Lang D."/>
            <person name="Zimmer A."/>
            <person name="Terry A."/>
            <person name="Salamov A."/>
            <person name="Shapiro H."/>
            <person name="Nishiyama T."/>
            <person name="Perroud P.-F."/>
            <person name="Lindquist E."/>
            <person name="Kamisugi Y."/>
            <person name="Tanahashi T."/>
            <person name="Sakakibara K."/>
            <person name="Fujita T."/>
            <person name="Oishi K."/>
            <person name="Shin-I T."/>
            <person name="Kuroki Y."/>
            <person name="Toyoda A."/>
            <person name="Suzuki Y."/>
            <person name="Hashimoto A."/>
            <person name="Yamaguchi K."/>
            <person name="Sugano A."/>
            <person name="Kohara Y."/>
            <person name="Fujiyama A."/>
            <person name="Anterola A."/>
            <person name="Aoki S."/>
            <person name="Ashton N."/>
            <person name="Barbazuk W.B."/>
            <person name="Barker E."/>
            <person name="Bennetzen J."/>
            <person name="Bezanilla M."/>
            <person name="Blankenship R."/>
            <person name="Cho S.H."/>
            <person name="Dutcher S."/>
            <person name="Estelle M."/>
            <person name="Fawcett J.A."/>
            <person name="Gundlach H."/>
            <person name="Hanada K."/>
            <person name="Heyl A."/>
            <person name="Hicks K.A."/>
            <person name="Hugh J."/>
            <person name="Lohr M."/>
            <person name="Mayer K."/>
            <person name="Melkozernov A."/>
            <person name="Murata T."/>
            <person name="Nelson D."/>
            <person name="Pils B."/>
            <person name="Prigge M."/>
            <person name="Reiss B."/>
            <person name="Renner T."/>
            <person name="Rombauts S."/>
            <person name="Rushton P."/>
            <person name="Sanderfoot A."/>
            <person name="Schween G."/>
            <person name="Shiu S.-H."/>
            <person name="Stueber K."/>
            <person name="Theodoulou F.L."/>
            <person name="Tu H."/>
            <person name="Van de Peer Y."/>
            <person name="Verrier P.J."/>
            <person name="Waters E."/>
            <person name="Wood A."/>
            <person name="Yang L."/>
            <person name="Cove D."/>
            <person name="Cuming A."/>
            <person name="Hasebe M."/>
            <person name="Lucas S."/>
            <person name="Mishler D.B."/>
            <person name="Reski R."/>
            <person name="Grigoriev I."/>
            <person name="Quatrano R.S."/>
            <person name="Boore J.L."/>
        </authorList>
    </citation>
    <scope>NUCLEOTIDE SEQUENCE [LARGE SCALE GENOMIC DNA]</scope>
</reference>
<evidence type="ECO:0000313" key="2">
    <source>
        <dbReference type="EMBL" id="EDQ49384.1"/>
    </source>
</evidence>
<name>A9U4M1_PHYPA</name>
<organism>
    <name type="scientific">Physcomitrium patens</name>
    <name type="common">Spreading-leaved earth moss</name>
    <name type="synonym">Physcomitrella patens</name>
    <dbReference type="NCBI Taxonomy" id="3218"/>
    <lineage>
        <taxon>Eukaryota</taxon>
        <taxon>Viridiplantae</taxon>
        <taxon>Streptophyta</taxon>
        <taxon>Embryophyta</taxon>
        <taxon>Bryophyta</taxon>
        <taxon>Bryophytina</taxon>
        <taxon>Bryopsida</taxon>
        <taxon>Funariidae</taxon>
        <taxon>Funariales</taxon>
        <taxon>Funariaceae</taxon>
        <taxon>Physcomitrium</taxon>
    </lineage>
</organism>
<dbReference type="EMBL" id="DS545393">
    <property type="protein sequence ID" value="EDQ49384.1"/>
    <property type="molecule type" value="Genomic_DNA"/>
</dbReference>
<feature type="compositionally biased region" description="Basic and acidic residues" evidence="1">
    <location>
        <begin position="44"/>
        <end position="56"/>
    </location>
</feature>
<dbReference type="CDD" id="cd00303">
    <property type="entry name" value="retropepsin_like"/>
    <property type="match status" value="1"/>
</dbReference>
<gene>
    <name evidence="2" type="ORF">PHYPADRAFT_102027</name>
</gene>
<feature type="compositionally biased region" description="Basic and acidic residues" evidence="1">
    <location>
        <begin position="1"/>
        <end position="17"/>
    </location>
</feature>